<comment type="pathway">
    <text evidence="2 11">Cofactor biosynthesis; (R)-pantothenate biosynthesis; (R)-pantoate from 3-methyl-2-oxobutanoate: step 2/2.</text>
</comment>
<protein>
    <recommendedName>
        <fullName evidence="5 11">2-dehydropantoate 2-reductase</fullName>
        <ecNumber evidence="4 11">1.1.1.169</ecNumber>
    </recommendedName>
    <alternativeName>
        <fullName evidence="9 11">Ketopantoate reductase</fullName>
    </alternativeName>
</protein>
<dbReference type="EC" id="1.1.1.169" evidence="4 11"/>
<evidence type="ECO:0000259" key="13">
    <source>
        <dbReference type="Pfam" id="PF08546"/>
    </source>
</evidence>
<keyword evidence="7 11" id="KW-0521">NADP</keyword>
<dbReference type="FunFam" id="1.10.1040.10:FF:000017">
    <property type="entry name" value="2-dehydropantoate 2-reductase"/>
    <property type="match status" value="1"/>
</dbReference>
<evidence type="ECO:0000256" key="6">
    <source>
        <dbReference type="ARBA" id="ARBA00022655"/>
    </source>
</evidence>
<dbReference type="InterPro" id="IPR008927">
    <property type="entry name" value="6-PGluconate_DH-like_C_sf"/>
</dbReference>
<comment type="caution">
    <text evidence="14">The sequence shown here is derived from an EMBL/GenBank/DDBJ whole genome shotgun (WGS) entry which is preliminary data.</text>
</comment>
<dbReference type="InterPro" id="IPR051402">
    <property type="entry name" value="KPR-Related"/>
</dbReference>
<gene>
    <name evidence="14" type="ORF">KAJ83_03440</name>
</gene>
<dbReference type="Gene3D" id="3.40.50.720">
    <property type="entry name" value="NAD(P)-binding Rossmann-like Domain"/>
    <property type="match status" value="1"/>
</dbReference>
<evidence type="ECO:0000256" key="9">
    <source>
        <dbReference type="ARBA" id="ARBA00032024"/>
    </source>
</evidence>
<evidence type="ECO:0000256" key="3">
    <source>
        <dbReference type="ARBA" id="ARBA00007870"/>
    </source>
</evidence>
<organism evidence="14 15">
    <name type="scientific">Marivibrio halodurans</name>
    <dbReference type="NCBI Taxonomy" id="2039722"/>
    <lineage>
        <taxon>Bacteria</taxon>
        <taxon>Pseudomonadati</taxon>
        <taxon>Pseudomonadota</taxon>
        <taxon>Alphaproteobacteria</taxon>
        <taxon>Rhodospirillales</taxon>
        <taxon>Rhodospirillaceae</taxon>
        <taxon>Marivibrio</taxon>
    </lineage>
</organism>
<dbReference type="NCBIfam" id="TIGR00745">
    <property type="entry name" value="apbA_panE"/>
    <property type="match status" value="1"/>
</dbReference>
<keyword evidence="6 11" id="KW-0566">Pantothenate biosynthesis</keyword>
<dbReference type="PANTHER" id="PTHR21708">
    <property type="entry name" value="PROBABLE 2-DEHYDROPANTOATE 2-REDUCTASE"/>
    <property type="match status" value="1"/>
</dbReference>
<dbReference type="InterPro" id="IPR036291">
    <property type="entry name" value="NAD(P)-bd_dom_sf"/>
</dbReference>
<sequence>MKMAVMGAGALGCYFGGRIAAAGGDIAFIARGAHLEAMRRDGIRIESPLGDSHIEKVTASDDPAEIGPVDCVFFLVKLFDIEAAAHQMAPLIGPGTTVVTFQNGVEGAERIGAIVGAERVLDGIAYIPAHISAPGTVHHGGTLARLLFGETDGGPSTRTDALLDVMKAAGIDAEIVSDIRVRKWQKFVMLSALSATTALTRLPIGPILADPEGAKLFKAALDETVAVGRAECSGLAADAADQALEIARGFAPGVRASMAEDLNRGKRIELLDLSGAVVRLGEKHGIDTPTHRVVLRALHPFVAGSPAD</sequence>
<dbReference type="GO" id="GO:0005737">
    <property type="term" value="C:cytoplasm"/>
    <property type="evidence" value="ECO:0007669"/>
    <property type="project" value="TreeGrafter"/>
</dbReference>
<name>A0A8J7V1Q0_9PROT</name>
<evidence type="ECO:0000256" key="11">
    <source>
        <dbReference type="RuleBase" id="RU362068"/>
    </source>
</evidence>
<evidence type="ECO:0000256" key="1">
    <source>
        <dbReference type="ARBA" id="ARBA00002919"/>
    </source>
</evidence>
<feature type="domain" description="Ketopantoate reductase C-terminal" evidence="13">
    <location>
        <begin position="178"/>
        <end position="299"/>
    </location>
</feature>
<dbReference type="InterPro" id="IPR013752">
    <property type="entry name" value="KPA_reductase"/>
</dbReference>
<accession>A0A8J7V1Q0</accession>
<dbReference type="FunFam" id="3.40.50.720:FF:000307">
    <property type="entry name" value="2-dehydropantoate 2-reductase"/>
    <property type="match status" value="1"/>
</dbReference>
<dbReference type="InterPro" id="IPR003710">
    <property type="entry name" value="ApbA"/>
</dbReference>
<dbReference type="UniPathway" id="UPA00028">
    <property type="reaction ID" value="UER00004"/>
</dbReference>
<dbReference type="Gene3D" id="1.10.1040.10">
    <property type="entry name" value="N-(1-d-carboxylethyl)-l-norvaline Dehydrogenase, domain 2"/>
    <property type="match status" value="1"/>
</dbReference>
<evidence type="ECO:0000256" key="10">
    <source>
        <dbReference type="ARBA" id="ARBA00048793"/>
    </source>
</evidence>
<evidence type="ECO:0000256" key="7">
    <source>
        <dbReference type="ARBA" id="ARBA00022857"/>
    </source>
</evidence>
<dbReference type="SUPFAM" id="SSF51735">
    <property type="entry name" value="NAD(P)-binding Rossmann-fold domains"/>
    <property type="match status" value="1"/>
</dbReference>
<dbReference type="SUPFAM" id="SSF48179">
    <property type="entry name" value="6-phosphogluconate dehydrogenase C-terminal domain-like"/>
    <property type="match status" value="1"/>
</dbReference>
<evidence type="ECO:0000313" key="15">
    <source>
        <dbReference type="Proteomes" id="UP000672602"/>
    </source>
</evidence>
<evidence type="ECO:0000313" key="14">
    <source>
        <dbReference type="EMBL" id="MBP5856047.1"/>
    </source>
</evidence>
<dbReference type="Pfam" id="PF08546">
    <property type="entry name" value="ApbA_C"/>
    <property type="match status" value="1"/>
</dbReference>
<evidence type="ECO:0000256" key="5">
    <source>
        <dbReference type="ARBA" id="ARBA00019465"/>
    </source>
</evidence>
<evidence type="ECO:0000259" key="12">
    <source>
        <dbReference type="Pfam" id="PF02558"/>
    </source>
</evidence>
<dbReference type="AlphaFoldDB" id="A0A8J7V1Q0"/>
<reference evidence="14" key="1">
    <citation type="submission" date="2021-04" db="EMBL/GenBank/DDBJ databases">
        <authorList>
            <person name="Zhang D.-C."/>
        </authorList>
    </citation>
    <scope>NUCLEOTIDE SEQUENCE</scope>
    <source>
        <strain evidence="14">CGMCC 1.15697</strain>
    </source>
</reference>
<dbReference type="Pfam" id="PF02558">
    <property type="entry name" value="ApbA"/>
    <property type="match status" value="1"/>
</dbReference>
<feature type="domain" description="Ketopantoate reductase N-terminal" evidence="12">
    <location>
        <begin position="4"/>
        <end position="152"/>
    </location>
</feature>
<evidence type="ECO:0000256" key="4">
    <source>
        <dbReference type="ARBA" id="ARBA00013014"/>
    </source>
</evidence>
<evidence type="ECO:0000256" key="2">
    <source>
        <dbReference type="ARBA" id="ARBA00004994"/>
    </source>
</evidence>
<comment type="similarity">
    <text evidence="3 11">Belongs to the ketopantoate reductase family.</text>
</comment>
<keyword evidence="8 11" id="KW-0560">Oxidoreductase</keyword>
<keyword evidence="15" id="KW-1185">Reference proteome</keyword>
<evidence type="ECO:0000256" key="8">
    <source>
        <dbReference type="ARBA" id="ARBA00023002"/>
    </source>
</evidence>
<dbReference type="EMBL" id="JAGMWN010000001">
    <property type="protein sequence ID" value="MBP5856047.1"/>
    <property type="molecule type" value="Genomic_DNA"/>
</dbReference>
<comment type="catalytic activity">
    <reaction evidence="10 11">
        <text>(R)-pantoate + NADP(+) = 2-dehydropantoate + NADPH + H(+)</text>
        <dbReference type="Rhea" id="RHEA:16233"/>
        <dbReference type="ChEBI" id="CHEBI:11561"/>
        <dbReference type="ChEBI" id="CHEBI:15378"/>
        <dbReference type="ChEBI" id="CHEBI:15980"/>
        <dbReference type="ChEBI" id="CHEBI:57783"/>
        <dbReference type="ChEBI" id="CHEBI:58349"/>
        <dbReference type="EC" id="1.1.1.169"/>
    </reaction>
</comment>
<proteinExistence type="inferred from homology"/>
<dbReference type="InterPro" id="IPR013332">
    <property type="entry name" value="KPR_N"/>
</dbReference>
<dbReference type="RefSeq" id="WP_210680598.1">
    <property type="nucleotide sequence ID" value="NZ_JAGMWN010000001.1"/>
</dbReference>
<dbReference type="GO" id="GO:0008677">
    <property type="term" value="F:2-dehydropantoate 2-reductase activity"/>
    <property type="evidence" value="ECO:0007669"/>
    <property type="project" value="UniProtKB-EC"/>
</dbReference>
<comment type="function">
    <text evidence="1 11">Catalyzes the NADPH-dependent reduction of ketopantoate into pantoic acid.</text>
</comment>
<dbReference type="InterPro" id="IPR013328">
    <property type="entry name" value="6PGD_dom2"/>
</dbReference>
<dbReference type="PANTHER" id="PTHR21708:SF26">
    <property type="entry name" value="2-DEHYDROPANTOATE 2-REDUCTASE"/>
    <property type="match status" value="1"/>
</dbReference>
<dbReference type="GO" id="GO:0015940">
    <property type="term" value="P:pantothenate biosynthetic process"/>
    <property type="evidence" value="ECO:0007669"/>
    <property type="project" value="UniProtKB-UniPathway"/>
</dbReference>
<dbReference type="Proteomes" id="UP000672602">
    <property type="component" value="Unassembled WGS sequence"/>
</dbReference>